<dbReference type="EMBL" id="QQBC01000019">
    <property type="protein sequence ID" value="RDI59084.1"/>
    <property type="molecule type" value="Genomic_DNA"/>
</dbReference>
<accession>A0A370HQB5</accession>
<dbReference type="Pfam" id="PF13462">
    <property type="entry name" value="Thioredoxin_4"/>
    <property type="match status" value="1"/>
</dbReference>
<protein>
    <submittedName>
        <fullName evidence="3">Protein-disulfide isomerase</fullName>
    </submittedName>
</protein>
<keyword evidence="1" id="KW-0812">Transmembrane</keyword>
<evidence type="ECO:0000313" key="4">
    <source>
        <dbReference type="Proteomes" id="UP000254869"/>
    </source>
</evidence>
<keyword evidence="3" id="KW-0413">Isomerase</keyword>
<reference evidence="3 4" key="1">
    <citation type="submission" date="2018-07" db="EMBL/GenBank/DDBJ databases">
        <title>Genomic Encyclopedia of Type Strains, Phase IV (KMG-IV): sequencing the most valuable type-strain genomes for metagenomic binning, comparative biology and taxonomic classification.</title>
        <authorList>
            <person name="Goeker M."/>
        </authorList>
    </citation>
    <scope>NUCLEOTIDE SEQUENCE [LARGE SCALE GENOMIC DNA]</scope>
    <source>
        <strain evidence="3 4">DSM 44290</strain>
    </source>
</reference>
<dbReference type="InterPro" id="IPR036249">
    <property type="entry name" value="Thioredoxin-like_sf"/>
</dbReference>
<comment type="caution">
    <text evidence="3">The sequence shown here is derived from an EMBL/GenBank/DDBJ whole genome shotgun (WGS) entry which is preliminary data.</text>
</comment>
<keyword evidence="1" id="KW-1133">Transmembrane helix</keyword>
<gene>
    <name evidence="3" type="ORF">DFR76_11945</name>
</gene>
<evidence type="ECO:0000259" key="2">
    <source>
        <dbReference type="Pfam" id="PF13462"/>
    </source>
</evidence>
<feature type="domain" description="Thioredoxin-like fold" evidence="2">
    <location>
        <begin position="75"/>
        <end position="242"/>
    </location>
</feature>
<name>A0A370HQB5_9NOCA</name>
<dbReference type="SUPFAM" id="SSF52833">
    <property type="entry name" value="Thioredoxin-like"/>
    <property type="match status" value="1"/>
</dbReference>
<feature type="transmembrane region" description="Helical" evidence="1">
    <location>
        <begin position="20"/>
        <end position="47"/>
    </location>
</feature>
<dbReference type="InterPro" id="IPR012336">
    <property type="entry name" value="Thioredoxin-like_fold"/>
</dbReference>
<keyword evidence="1" id="KW-0472">Membrane</keyword>
<evidence type="ECO:0000313" key="3">
    <source>
        <dbReference type="EMBL" id="RDI59084.1"/>
    </source>
</evidence>
<sequence length="247" mass="26065">MKANAVKSRRSGRYVARATYSARGLTLGVALTAIALIVLVAAVGVFVTDTKRDRDHAAQARAAAEAPPSVYTDRGTLRFGDPAVATVLTVTTDFACASCRTFAETSDPALADYIKGKQVAVEYDPVAIVGGKDDYSARAANAAACVAASDKAVWPAWYGLMFQRQPAKDAALTDDQLVDIANRSGATSPEVGSCIHSGRYREFVTVHTKRTIAAGLTHTPTVHAGEQVVENITPDGLRAAVDRTAVR</sequence>
<dbReference type="Gene3D" id="3.40.30.10">
    <property type="entry name" value="Glutaredoxin"/>
    <property type="match status" value="1"/>
</dbReference>
<dbReference type="Proteomes" id="UP000254869">
    <property type="component" value="Unassembled WGS sequence"/>
</dbReference>
<evidence type="ECO:0000256" key="1">
    <source>
        <dbReference type="SAM" id="Phobius"/>
    </source>
</evidence>
<proteinExistence type="predicted"/>
<dbReference type="GO" id="GO:0016853">
    <property type="term" value="F:isomerase activity"/>
    <property type="evidence" value="ECO:0007669"/>
    <property type="project" value="UniProtKB-KW"/>
</dbReference>
<dbReference type="STRING" id="1210086.GCA_001613105_04958"/>
<dbReference type="RefSeq" id="WP_068002089.1">
    <property type="nucleotide sequence ID" value="NZ_QQBC01000019.1"/>
</dbReference>
<organism evidence="3 4">
    <name type="scientific">Nocardia pseudobrasiliensis</name>
    <dbReference type="NCBI Taxonomy" id="45979"/>
    <lineage>
        <taxon>Bacteria</taxon>
        <taxon>Bacillati</taxon>
        <taxon>Actinomycetota</taxon>
        <taxon>Actinomycetes</taxon>
        <taxon>Mycobacteriales</taxon>
        <taxon>Nocardiaceae</taxon>
        <taxon>Nocardia</taxon>
    </lineage>
</organism>
<keyword evidence="4" id="KW-1185">Reference proteome</keyword>
<dbReference type="AlphaFoldDB" id="A0A370HQB5"/>